<sequence length="310" mass="34843">MSTTQTLRLYEWDSGATLAPMVLPVRHDETPEQAAFRYLTELSKNACMMNLFENKLPQLPLRGFSLLEEASWEPRVLMIANLPYDYSLHSPRVLGFQKVFSVAKERSFILPINVNLGLTCEETKELFALISKHFPFMVAMGGDDVDPSLYKQINEHCRKVIPGRDQFEASLIRSYVEQENGFLLGICRGSQIASVALGYELIQDLPHQVGNTVAHANDWHPIEIQNTQHNILKSITPADGQLIVNSIHHQSVVYREGGLLEIAARAPDGVTEATEFKNGRGLLLQFHPELMNNDLGAEILLRALAQRKRG</sequence>
<reference evidence="1" key="1">
    <citation type="submission" date="2022-08" db="EMBL/GenBank/DDBJ databases">
        <title>Novel Bdellovibrio Species Isolated from Svalbard: Designation Bdellovibrio svalbardensis.</title>
        <authorList>
            <person name="Mitchell R.J."/>
            <person name="Choi S.Y."/>
        </authorList>
    </citation>
    <scope>NUCLEOTIDE SEQUENCE</scope>
    <source>
        <strain evidence="1">PAP01</strain>
    </source>
</reference>
<evidence type="ECO:0000313" key="2">
    <source>
        <dbReference type="Proteomes" id="UP001152321"/>
    </source>
</evidence>
<dbReference type="PROSITE" id="PS51273">
    <property type="entry name" value="GATASE_TYPE_1"/>
    <property type="match status" value="1"/>
</dbReference>
<accession>A0ABT6DII1</accession>
<organism evidence="1 2">
    <name type="scientific">Bdellovibrio svalbardensis</name>
    <dbReference type="NCBI Taxonomy" id="2972972"/>
    <lineage>
        <taxon>Bacteria</taxon>
        <taxon>Pseudomonadati</taxon>
        <taxon>Bdellovibrionota</taxon>
        <taxon>Bdellovibrionia</taxon>
        <taxon>Bdellovibrionales</taxon>
        <taxon>Pseudobdellovibrionaceae</taxon>
        <taxon>Bdellovibrio</taxon>
    </lineage>
</organism>
<proteinExistence type="predicted"/>
<dbReference type="Gene3D" id="3.40.50.880">
    <property type="match status" value="1"/>
</dbReference>
<dbReference type="PANTHER" id="PTHR43235">
    <property type="entry name" value="GLUTAMINE AMIDOTRANSFERASE PB2B2.05-RELATED"/>
    <property type="match status" value="1"/>
</dbReference>
<dbReference type="InterPro" id="IPR044668">
    <property type="entry name" value="PuuD-like"/>
</dbReference>
<dbReference type="PANTHER" id="PTHR43235:SF1">
    <property type="entry name" value="GLUTAMINE AMIDOTRANSFERASE PB2B2.05-RELATED"/>
    <property type="match status" value="1"/>
</dbReference>
<dbReference type="EMBL" id="JANRMI010000002">
    <property type="protein sequence ID" value="MDG0816317.1"/>
    <property type="molecule type" value="Genomic_DNA"/>
</dbReference>
<evidence type="ECO:0000313" key="1">
    <source>
        <dbReference type="EMBL" id="MDG0816317.1"/>
    </source>
</evidence>
<keyword evidence="1" id="KW-0378">Hydrolase</keyword>
<gene>
    <name evidence="1" type="ORF">NWE73_08080</name>
</gene>
<dbReference type="Proteomes" id="UP001152321">
    <property type="component" value="Unassembled WGS sequence"/>
</dbReference>
<keyword evidence="2" id="KW-1185">Reference proteome</keyword>
<dbReference type="SUPFAM" id="SSF52317">
    <property type="entry name" value="Class I glutamine amidotransferase-like"/>
    <property type="match status" value="1"/>
</dbReference>
<name>A0ABT6DII1_9BACT</name>
<dbReference type="RefSeq" id="WP_277577795.1">
    <property type="nucleotide sequence ID" value="NZ_JANRMI010000002.1"/>
</dbReference>
<dbReference type="Pfam" id="PF07722">
    <property type="entry name" value="Peptidase_C26"/>
    <property type="match status" value="1"/>
</dbReference>
<comment type="caution">
    <text evidence="1">The sequence shown here is derived from an EMBL/GenBank/DDBJ whole genome shotgun (WGS) entry which is preliminary data.</text>
</comment>
<dbReference type="GO" id="GO:0016787">
    <property type="term" value="F:hydrolase activity"/>
    <property type="evidence" value="ECO:0007669"/>
    <property type="project" value="UniProtKB-KW"/>
</dbReference>
<dbReference type="InterPro" id="IPR029062">
    <property type="entry name" value="Class_I_gatase-like"/>
</dbReference>
<protein>
    <submittedName>
        <fullName evidence="1">Gamma-glutamyl-gamma-aminobutyrate hydrolase family protein</fullName>
    </submittedName>
</protein>
<dbReference type="InterPro" id="IPR011697">
    <property type="entry name" value="Peptidase_C26"/>
</dbReference>